<evidence type="ECO:0008006" key="5">
    <source>
        <dbReference type="Google" id="ProtNLM"/>
    </source>
</evidence>
<evidence type="ECO:0000313" key="4">
    <source>
        <dbReference type="Proteomes" id="UP000095463"/>
    </source>
</evidence>
<keyword evidence="2" id="KW-1133">Transmembrane helix</keyword>
<keyword evidence="4" id="KW-1185">Reference proteome</keyword>
<dbReference type="Proteomes" id="UP000095463">
    <property type="component" value="Unassembled WGS sequence"/>
</dbReference>
<evidence type="ECO:0000256" key="2">
    <source>
        <dbReference type="SAM" id="Phobius"/>
    </source>
</evidence>
<keyword evidence="2" id="KW-0812">Transmembrane</keyword>
<sequence>MNPNVPHGAAMLLDFIAGLETNRQGQAGYETIIGYRNEKPGALTRPITEMTLEELLAEQKRWVRNLKAPSGAAGRYQIIRPTLLSLIAELGVPLSSKFTPELQDRFGLALLQRRGWSPFAANTLSLQDFGNRLAREWASFPVLSRQQGAHRTVERGESYYAGDGINASLTKAGNAEAVLADVLNAMAPPPAPAKPTPAPLPTKPLPTKPVPPPKGWGPLAWSILGLVIAVGLVVAAFTLPLPF</sequence>
<organism evidence="3 4">
    <name type="scientific">Devosia insulae DS-56</name>
    <dbReference type="NCBI Taxonomy" id="1116389"/>
    <lineage>
        <taxon>Bacteria</taxon>
        <taxon>Pseudomonadati</taxon>
        <taxon>Pseudomonadota</taxon>
        <taxon>Alphaproteobacteria</taxon>
        <taxon>Hyphomicrobiales</taxon>
        <taxon>Devosiaceae</taxon>
        <taxon>Devosia</taxon>
    </lineage>
</organism>
<keyword evidence="2" id="KW-0472">Membrane</keyword>
<dbReference type="InterPro" id="IPR023346">
    <property type="entry name" value="Lysozyme-like_dom_sf"/>
</dbReference>
<comment type="caution">
    <text evidence="3">The sequence shown here is derived from an EMBL/GenBank/DDBJ whole genome shotgun (WGS) entry which is preliminary data.</text>
</comment>
<dbReference type="AlphaFoldDB" id="A0A1E5XVZ0"/>
<evidence type="ECO:0000256" key="1">
    <source>
        <dbReference type="SAM" id="MobiDB-lite"/>
    </source>
</evidence>
<accession>A0A1E5XVZ0</accession>
<gene>
    <name evidence="3" type="ORF">VW23_009935</name>
</gene>
<dbReference type="RefSeq" id="WP_069908092.1">
    <property type="nucleotide sequence ID" value="NZ_LAJE02000056.1"/>
</dbReference>
<dbReference type="Gene3D" id="1.10.530.10">
    <property type="match status" value="1"/>
</dbReference>
<feature type="transmembrane region" description="Helical" evidence="2">
    <location>
        <begin position="219"/>
        <end position="241"/>
    </location>
</feature>
<name>A0A1E5XVZ0_9HYPH</name>
<dbReference type="OrthoDB" id="5395100at2"/>
<proteinExistence type="predicted"/>
<feature type="region of interest" description="Disordered" evidence="1">
    <location>
        <begin position="189"/>
        <end position="209"/>
    </location>
</feature>
<dbReference type="SUPFAM" id="SSF53955">
    <property type="entry name" value="Lysozyme-like"/>
    <property type="match status" value="1"/>
</dbReference>
<protein>
    <recommendedName>
        <fullName evidence="5">Glycoside hydrolase family 104 protein</fullName>
    </recommendedName>
</protein>
<dbReference type="EMBL" id="LAJE02000056">
    <property type="protein sequence ID" value="OEO32757.1"/>
    <property type="molecule type" value="Genomic_DNA"/>
</dbReference>
<evidence type="ECO:0000313" key="3">
    <source>
        <dbReference type="EMBL" id="OEO32757.1"/>
    </source>
</evidence>
<reference evidence="3 4" key="1">
    <citation type="journal article" date="2015" name="Genome Announc.">
        <title>Genome Assemblies of Three Soil-Associated Devosia species: D. insulae, D. limi, and D. soli.</title>
        <authorList>
            <person name="Hassan Y.I."/>
            <person name="Lepp D."/>
            <person name="Zhou T."/>
        </authorList>
    </citation>
    <scope>NUCLEOTIDE SEQUENCE [LARGE SCALE GENOMIC DNA]</scope>
    <source>
        <strain evidence="3 4">DS-56</strain>
    </source>
</reference>